<organism evidence="2 3">
    <name type="scientific">Kitasatospora arboriphila</name>
    <dbReference type="NCBI Taxonomy" id="258052"/>
    <lineage>
        <taxon>Bacteria</taxon>
        <taxon>Bacillati</taxon>
        <taxon>Actinomycetota</taxon>
        <taxon>Actinomycetes</taxon>
        <taxon>Kitasatosporales</taxon>
        <taxon>Streptomycetaceae</taxon>
        <taxon>Kitasatospora</taxon>
    </lineage>
</organism>
<reference evidence="2 3" key="1">
    <citation type="journal article" date="2019" name="Int. J. Syst. Evol. Microbiol.">
        <title>The Global Catalogue of Microorganisms (GCM) 10K type strain sequencing project: providing services to taxonomists for standard genome sequencing and annotation.</title>
        <authorList>
            <consortium name="The Broad Institute Genomics Platform"/>
            <consortium name="The Broad Institute Genome Sequencing Center for Infectious Disease"/>
            <person name="Wu L."/>
            <person name="Ma J."/>
        </authorList>
    </citation>
    <scope>NUCLEOTIDE SEQUENCE [LARGE SCALE GENOMIC DNA]</scope>
    <source>
        <strain evidence="2 3">JCM 13002</strain>
    </source>
</reference>
<comment type="caution">
    <text evidence="2">The sequence shown here is derived from an EMBL/GenBank/DDBJ whole genome shotgun (WGS) entry which is preliminary data.</text>
</comment>
<dbReference type="Proteomes" id="UP001499987">
    <property type="component" value="Unassembled WGS sequence"/>
</dbReference>
<evidence type="ECO:0000313" key="2">
    <source>
        <dbReference type="EMBL" id="GAA1119113.1"/>
    </source>
</evidence>
<keyword evidence="3" id="KW-1185">Reference proteome</keyword>
<feature type="domain" description="Putative Flp pilus-assembly TadG-like N-terminal" evidence="1">
    <location>
        <begin position="14"/>
        <end position="61"/>
    </location>
</feature>
<sequence length="141" mass="14360">MTTTPAAHRGTDRGSITAFAAVTVLGLLAFLGLVTDGGLVLAARVHASGQAEEAARDGARRIDLGPLRRGGPARLRPAEAQSAAQYYLRAAGADGDATATADTVTVTVRRTQPMQLLTLVGISSLTVTATASAHPVETGRA</sequence>
<name>A0ABN1U6P1_9ACTN</name>
<gene>
    <name evidence="2" type="ORF">GCM10009663_68800</name>
</gene>
<dbReference type="EMBL" id="BAAALD010000112">
    <property type="protein sequence ID" value="GAA1119113.1"/>
    <property type="molecule type" value="Genomic_DNA"/>
</dbReference>
<dbReference type="InterPro" id="IPR028087">
    <property type="entry name" value="Tad_N"/>
</dbReference>
<accession>A0ABN1U6P1</accession>
<proteinExistence type="predicted"/>
<protein>
    <recommendedName>
        <fullName evidence="1">Putative Flp pilus-assembly TadG-like N-terminal domain-containing protein</fullName>
    </recommendedName>
</protein>
<dbReference type="Pfam" id="PF13400">
    <property type="entry name" value="Tad"/>
    <property type="match status" value="1"/>
</dbReference>
<evidence type="ECO:0000313" key="3">
    <source>
        <dbReference type="Proteomes" id="UP001499987"/>
    </source>
</evidence>
<evidence type="ECO:0000259" key="1">
    <source>
        <dbReference type="Pfam" id="PF13400"/>
    </source>
</evidence>
<dbReference type="RefSeq" id="WP_344627657.1">
    <property type="nucleotide sequence ID" value="NZ_BAAALD010000112.1"/>
</dbReference>